<evidence type="ECO:0000259" key="6">
    <source>
        <dbReference type="Pfam" id="PF03275"/>
    </source>
</evidence>
<dbReference type="KEGG" id="ccel:CCDG5_0250"/>
<dbReference type="GO" id="GO:0008767">
    <property type="term" value="F:UDP-galactopyranose mutase activity"/>
    <property type="evidence" value="ECO:0007669"/>
    <property type="project" value="InterPro"/>
</dbReference>
<dbReference type="NCBIfam" id="TIGR00031">
    <property type="entry name" value="UDP-GALP_mutase"/>
    <property type="match status" value="1"/>
</dbReference>
<dbReference type="InterPro" id="IPR015899">
    <property type="entry name" value="UDP-GalPyranose_mutase_C"/>
</dbReference>
<sequence length="386" mass="44571">MYENFDAIVIGCGFSGATAARCLAEKGKKVLILEKRDHIAGNMYDFIDENGILTHKYGPHIFHTNNKTVFEFLKRFTDFMPYEHRVIGRIDGQYVPIPFNFESADRLFGKEKSAKIKEALKKEYGDREKVTVNELLEGQGEIRKIGEFVFEKVFLHYTAKQWGMPPEKVDKSVLSRVPVVLGYDDRYFQDTYQYMPKDGYTKLFENMLRHENITVKTNVDALSLIHADAQSGKVTIGDEVYEKPIIWTAPADELFGCVFGRLPYRSLYLKIEHINKTWFQPAAVVNYPNEEDFTRITEFKYLTGQRIEGKTTIMKEYPMQYDPNAEKGNIPYYPIVGQENQALYDKYAELAGKIGNLYLCGRLAQYRYFNMDAAVAEALKLAERIS</sequence>
<dbReference type="Proteomes" id="UP000032431">
    <property type="component" value="Chromosome I"/>
</dbReference>
<dbReference type="Gene3D" id="3.40.50.720">
    <property type="entry name" value="NAD(P)-binding Rossmann-like Domain"/>
    <property type="match status" value="3"/>
</dbReference>
<dbReference type="SUPFAM" id="SSF54373">
    <property type="entry name" value="FAD-linked reductases, C-terminal domain"/>
    <property type="match status" value="1"/>
</dbReference>
<dbReference type="STRING" id="29343.CCDG5_0250"/>
<dbReference type="EMBL" id="LM995447">
    <property type="protein sequence ID" value="CDZ23393.1"/>
    <property type="molecule type" value="Genomic_DNA"/>
</dbReference>
<dbReference type="SUPFAM" id="SSF51971">
    <property type="entry name" value="Nucleotide-binding domain"/>
    <property type="match status" value="1"/>
</dbReference>
<evidence type="ECO:0000313" key="8">
    <source>
        <dbReference type="Proteomes" id="UP000032431"/>
    </source>
</evidence>
<evidence type="ECO:0000256" key="2">
    <source>
        <dbReference type="ARBA" id="ARBA00009321"/>
    </source>
</evidence>
<reference evidence="8" key="1">
    <citation type="submission" date="2014-07" db="EMBL/GenBank/DDBJ databases">
        <authorList>
            <person name="Wibberg D."/>
        </authorList>
    </citation>
    <scope>NUCLEOTIDE SEQUENCE [LARGE SCALE GENOMIC DNA]</scope>
    <source>
        <strain evidence="8">DG5</strain>
    </source>
</reference>
<organism evidence="7 8">
    <name type="scientific">[Clostridium] cellulosi</name>
    <dbReference type="NCBI Taxonomy" id="29343"/>
    <lineage>
        <taxon>Bacteria</taxon>
        <taxon>Bacillati</taxon>
        <taxon>Bacillota</taxon>
        <taxon>Clostridia</taxon>
        <taxon>Eubacteriales</taxon>
        <taxon>Oscillospiraceae</taxon>
        <taxon>Oscillospiraceae incertae sedis</taxon>
    </lineage>
</organism>
<accession>A0A078KLU4</accession>
<dbReference type="Pfam" id="PF13450">
    <property type="entry name" value="NAD_binding_8"/>
    <property type="match status" value="1"/>
</dbReference>
<gene>
    <name evidence="7" type="ORF">CCDG5_0250</name>
</gene>
<dbReference type="HOGENOM" id="CLU_042118_0_0_9"/>
<evidence type="ECO:0000256" key="4">
    <source>
        <dbReference type="ARBA" id="ARBA00022827"/>
    </source>
</evidence>
<evidence type="ECO:0000256" key="1">
    <source>
        <dbReference type="ARBA" id="ARBA00001974"/>
    </source>
</evidence>
<dbReference type="AlphaFoldDB" id="A0A078KLU4"/>
<dbReference type="OrthoDB" id="9769600at2"/>
<dbReference type="GO" id="GO:0050660">
    <property type="term" value="F:flavin adenine dinucleotide binding"/>
    <property type="evidence" value="ECO:0007669"/>
    <property type="project" value="TreeGrafter"/>
</dbReference>
<comment type="cofactor">
    <cofactor evidence="1">
        <name>FAD</name>
        <dbReference type="ChEBI" id="CHEBI:57692"/>
    </cofactor>
</comment>
<dbReference type="PANTHER" id="PTHR21197">
    <property type="entry name" value="UDP-GALACTOPYRANOSE MUTASE"/>
    <property type="match status" value="1"/>
</dbReference>
<dbReference type="Pfam" id="PF03275">
    <property type="entry name" value="GLF"/>
    <property type="match status" value="1"/>
</dbReference>
<feature type="domain" description="UDP-galactopyranose mutase C-terminal" evidence="6">
    <location>
        <begin position="152"/>
        <end position="368"/>
    </location>
</feature>
<evidence type="ECO:0000256" key="5">
    <source>
        <dbReference type="ARBA" id="ARBA00023235"/>
    </source>
</evidence>
<protein>
    <recommendedName>
        <fullName evidence="6">UDP-galactopyranose mutase C-terminal domain-containing protein</fullName>
    </recommendedName>
</protein>
<keyword evidence="4" id="KW-0274">FAD</keyword>
<keyword evidence="3" id="KW-0285">Flavoprotein</keyword>
<dbReference type="GO" id="GO:0005829">
    <property type="term" value="C:cytosol"/>
    <property type="evidence" value="ECO:0007669"/>
    <property type="project" value="TreeGrafter"/>
</dbReference>
<dbReference type="InterPro" id="IPR004379">
    <property type="entry name" value="UDP-GALP_mutase"/>
</dbReference>
<name>A0A078KLU4_9FIRM</name>
<evidence type="ECO:0000313" key="7">
    <source>
        <dbReference type="EMBL" id="CDZ23393.1"/>
    </source>
</evidence>
<evidence type="ECO:0000256" key="3">
    <source>
        <dbReference type="ARBA" id="ARBA00022630"/>
    </source>
</evidence>
<dbReference type="PATRIC" id="fig|29343.3.peg.258"/>
<keyword evidence="8" id="KW-1185">Reference proteome</keyword>
<dbReference type="PANTHER" id="PTHR21197:SF0">
    <property type="entry name" value="UDP-GALACTOPYRANOSE MUTASE"/>
    <property type="match status" value="1"/>
</dbReference>
<keyword evidence="5" id="KW-0413">Isomerase</keyword>
<comment type="similarity">
    <text evidence="2">Belongs to the UDP-galactopyranose/dTDP-fucopyranose mutase family.</text>
</comment>
<proteinExistence type="inferred from homology"/>